<dbReference type="Pfam" id="PF00581">
    <property type="entry name" value="Rhodanese"/>
    <property type="match status" value="1"/>
</dbReference>
<dbReference type="SUPFAM" id="SSF52821">
    <property type="entry name" value="Rhodanese/Cell cycle control phosphatase"/>
    <property type="match status" value="1"/>
</dbReference>
<protein>
    <submittedName>
        <fullName evidence="2">Rhodanese-like domain-containing protein</fullName>
    </submittedName>
</protein>
<comment type="caution">
    <text evidence="2">The sequence shown here is derived from an EMBL/GenBank/DDBJ whole genome shotgun (WGS) entry which is preliminary data.</text>
</comment>
<gene>
    <name evidence="2" type="ORF">ACFOLH_10950</name>
</gene>
<dbReference type="PANTHER" id="PTHR43031:SF1">
    <property type="entry name" value="PYRIDINE NUCLEOTIDE-DISULPHIDE OXIDOREDUCTASE"/>
    <property type="match status" value="1"/>
</dbReference>
<dbReference type="PROSITE" id="PS00380">
    <property type="entry name" value="RHODANESE_1"/>
    <property type="match status" value="1"/>
</dbReference>
<dbReference type="RefSeq" id="WP_340288051.1">
    <property type="nucleotide sequence ID" value="NZ_JBBEOI010000001.1"/>
</dbReference>
<dbReference type="EMBL" id="JBHRWW010000006">
    <property type="protein sequence ID" value="MFC3688860.1"/>
    <property type="molecule type" value="Genomic_DNA"/>
</dbReference>
<dbReference type="Gene3D" id="3.40.250.10">
    <property type="entry name" value="Rhodanese-like domain"/>
    <property type="match status" value="1"/>
</dbReference>
<evidence type="ECO:0000313" key="2">
    <source>
        <dbReference type="EMBL" id="MFC3688860.1"/>
    </source>
</evidence>
<dbReference type="PANTHER" id="PTHR43031">
    <property type="entry name" value="FAD-DEPENDENT OXIDOREDUCTASE"/>
    <property type="match status" value="1"/>
</dbReference>
<dbReference type="InterPro" id="IPR050229">
    <property type="entry name" value="GlpE_sulfurtransferase"/>
</dbReference>
<name>A0ABV7WGK1_9MICO</name>
<evidence type="ECO:0000313" key="3">
    <source>
        <dbReference type="Proteomes" id="UP001595685"/>
    </source>
</evidence>
<dbReference type="Proteomes" id="UP001595685">
    <property type="component" value="Unassembled WGS sequence"/>
</dbReference>
<feature type="domain" description="Rhodanese" evidence="1">
    <location>
        <begin position="15"/>
        <end position="102"/>
    </location>
</feature>
<reference evidence="3" key="1">
    <citation type="journal article" date="2019" name="Int. J. Syst. Evol. Microbiol.">
        <title>The Global Catalogue of Microorganisms (GCM) 10K type strain sequencing project: providing services to taxonomists for standard genome sequencing and annotation.</title>
        <authorList>
            <consortium name="The Broad Institute Genomics Platform"/>
            <consortium name="The Broad Institute Genome Sequencing Center for Infectious Disease"/>
            <person name="Wu L."/>
            <person name="Ma J."/>
        </authorList>
    </citation>
    <scope>NUCLEOTIDE SEQUENCE [LARGE SCALE GENOMIC DNA]</scope>
    <source>
        <strain evidence="3">NCAIM B.02333</strain>
    </source>
</reference>
<proteinExistence type="predicted"/>
<accession>A0ABV7WGK1</accession>
<dbReference type="InterPro" id="IPR001307">
    <property type="entry name" value="Thiosulphate_STrfase_CS"/>
</dbReference>
<dbReference type="InterPro" id="IPR036873">
    <property type="entry name" value="Rhodanese-like_dom_sf"/>
</dbReference>
<dbReference type="SMART" id="SM00450">
    <property type="entry name" value="RHOD"/>
    <property type="match status" value="1"/>
</dbReference>
<dbReference type="InterPro" id="IPR001763">
    <property type="entry name" value="Rhodanese-like_dom"/>
</dbReference>
<keyword evidence="3" id="KW-1185">Reference proteome</keyword>
<dbReference type="PROSITE" id="PS50206">
    <property type="entry name" value="RHODANESE_3"/>
    <property type="match status" value="1"/>
</dbReference>
<dbReference type="CDD" id="cd00158">
    <property type="entry name" value="RHOD"/>
    <property type="match status" value="1"/>
</dbReference>
<evidence type="ECO:0000259" key="1">
    <source>
        <dbReference type="PROSITE" id="PS50206"/>
    </source>
</evidence>
<organism evidence="2 3">
    <name type="scientific">Aquipuribacter hungaricus</name>
    <dbReference type="NCBI Taxonomy" id="545624"/>
    <lineage>
        <taxon>Bacteria</taxon>
        <taxon>Bacillati</taxon>
        <taxon>Actinomycetota</taxon>
        <taxon>Actinomycetes</taxon>
        <taxon>Micrococcales</taxon>
        <taxon>Intrasporangiaceae</taxon>
        <taxon>Aquipuribacter</taxon>
    </lineage>
</organism>
<sequence length="106" mass="10894">MTRETDLADLIRAHADGAAAVLDVREPGEYADGHVPGAVNIPLSQVPARSGEVPSEGRVYVVCASGNRSKSATDTLRAAGLDAVSVRGGTKGWVEDGRPVTSGARP</sequence>